<sequence length="102" mass="11759">MARDIHPQYYTKTKVKCACGNEFLIGSTQKEIETEVCSQCHPFYTGQERGAVKGGRIEKFQAKLEKKQVYQKKSIKKARKRENSEPTKQTRVKGTGFKPEFI</sequence>
<dbReference type="InterPro" id="IPR002150">
    <property type="entry name" value="Ribosomal_bL31"/>
</dbReference>
<dbReference type="EMBL" id="MHOK01000019">
    <property type="protein sequence ID" value="OGZ61674.1"/>
    <property type="molecule type" value="Genomic_DNA"/>
</dbReference>
<keyword evidence="3 7" id="KW-0694">RNA-binding</keyword>
<keyword evidence="5 7" id="KW-0687">Ribonucleoprotein</keyword>
<dbReference type="STRING" id="1802165.A3F94_01880"/>
<comment type="caution">
    <text evidence="9">The sequence shown here is derived from an EMBL/GenBank/DDBJ whole genome shotgun (WGS) entry which is preliminary data.</text>
</comment>
<evidence type="ECO:0000256" key="8">
    <source>
        <dbReference type="SAM" id="MobiDB-lite"/>
    </source>
</evidence>
<dbReference type="GO" id="GO:1990904">
    <property type="term" value="C:ribonucleoprotein complex"/>
    <property type="evidence" value="ECO:0007669"/>
    <property type="project" value="UniProtKB-KW"/>
</dbReference>
<keyword evidence="2 7" id="KW-0699">rRNA-binding</keyword>
<evidence type="ECO:0000256" key="7">
    <source>
        <dbReference type="HAMAP-Rule" id="MF_00501"/>
    </source>
</evidence>
<dbReference type="NCBIfam" id="TIGR00105">
    <property type="entry name" value="L31"/>
    <property type="match status" value="1"/>
</dbReference>
<dbReference type="InterPro" id="IPR027491">
    <property type="entry name" value="Ribosomal_bL31_A"/>
</dbReference>
<keyword evidence="7" id="KW-0862">Zinc</keyword>
<evidence type="ECO:0000313" key="9">
    <source>
        <dbReference type="EMBL" id="OGZ61674.1"/>
    </source>
</evidence>
<keyword evidence="7" id="KW-0479">Metal-binding</keyword>
<protein>
    <recommendedName>
        <fullName evidence="6 7">Large ribosomal subunit protein bL31</fullName>
    </recommendedName>
</protein>
<evidence type="ECO:0000256" key="4">
    <source>
        <dbReference type="ARBA" id="ARBA00022980"/>
    </source>
</evidence>
<feature type="region of interest" description="Disordered" evidence="8">
    <location>
        <begin position="71"/>
        <end position="102"/>
    </location>
</feature>
<dbReference type="PROSITE" id="PS01143">
    <property type="entry name" value="RIBOSOMAL_L31"/>
    <property type="match status" value="1"/>
</dbReference>
<dbReference type="Proteomes" id="UP000176770">
    <property type="component" value="Unassembled WGS sequence"/>
</dbReference>
<dbReference type="GO" id="GO:0005840">
    <property type="term" value="C:ribosome"/>
    <property type="evidence" value="ECO:0007669"/>
    <property type="project" value="UniProtKB-KW"/>
</dbReference>
<dbReference type="NCBIfam" id="NF000612">
    <property type="entry name" value="PRK00019.1"/>
    <property type="match status" value="1"/>
</dbReference>
<feature type="binding site" evidence="7">
    <location>
        <position position="17"/>
    </location>
    <ligand>
        <name>Zn(2+)</name>
        <dbReference type="ChEBI" id="CHEBI:29105"/>
    </ligand>
</feature>
<evidence type="ECO:0000313" key="10">
    <source>
        <dbReference type="Proteomes" id="UP000176770"/>
    </source>
</evidence>
<comment type="cofactor">
    <cofactor evidence="7">
        <name>Zn(2+)</name>
        <dbReference type="ChEBI" id="CHEBI:29105"/>
    </cofactor>
    <text evidence="7">Binds 1 zinc ion per subunit.</text>
</comment>
<dbReference type="PANTHER" id="PTHR33280">
    <property type="entry name" value="50S RIBOSOMAL PROTEIN L31, CHLOROPLASTIC"/>
    <property type="match status" value="1"/>
</dbReference>
<dbReference type="Pfam" id="PF01197">
    <property type="entry name" value="Ribosomal_L31"/>
    <property type="match status" value="1"/>
</dbReference>
<dbReference type="PANTHER" id="PTHR33280:SF1">
    <property type="entry name" value="LARGE RIBOSOMAL SUBUNIT PROTEIN BL31C"/>
    <property type="match status" value="1"/>
</dbReference>
<evidence type="ECO:0000256" key="6">
    <source>
        <dbReference type="ARBA" id="ARBA00035687"/>
    </source>
</evidence>
<reference evidence="9 10" key="1">
    <citation type="journal article" date="2016" name="Nat. Commun.">
        <title>Thousands of microbial genomes shed light on interconnected biogeochemical processes in an aquifer system.</title>
        <authorList>
            <person name="Anantharaman K."/>
            <person name="Brown C.T."/>
            <person name="Hug L.A."/>
            <person name="Sharon I."/>
            <person name="Castelle C.J."/>
            <person name="Probst A.J."/>
            <person name="Thomas B.C."/>
            <person name="Singh A."/>
            <person name="Wilkins M.J."/>
            <person name="Karaoz U."/>
            <person name="Brodie E.L."/>
            <person name="Williams K.H."/>
            <person name="Hubbard S.S."/>
            <person name="Banfield J.F."/>
        </authorList>
    </citation>
    <scope>NUCLEOTIDE SEQUENCE [LARGE SCALE GENOMIC DNA]</scope>
</reference>
<feature type="compositionally biased region" description="Basic residues" evidence="8">
    <location>
        <begin position="71"/>
        <end position="80"/>
    </location>
</feature>
<dbReference type="HAMAP" id="MF_00501">
    <property type="entry name" value="Ribosomal_bL31_1"/>
    <property type="match status" value="1"/>
</dbReference>
<feature type="binding site" evidence="7">
    <location>
        <position position="40"/>
    </location>
    <ligand>
        <name>Zn(2+)</name>
        <dbReference type="ChEBI" id="CHEBI:29105"/>
    </ligand>
</feature>
<evidence type="ECO:0000256" key="1">
    <source>
        <dbReference type="ARBA" id="ARBA00009296"/>
    </source>
</evidence>
<dbReference type="Gene3D" id="4.10.830.30">
    <property type="entry name" value="Ribosomal protein L31"/>
    <property type="match status" value="1"/>
</dbReference>
<evidence type="ECO:0000256" key="3">
    <source>
        <dbReference type="ARBA" id="ARBA00022884"/>
    </source>
</evidence>
<evidence type="ECO:0000256" key="2">
    <source>
        <dbReference type="ARBA" id="ARBA00022730"/>
    </source>
</evidence>
<dbReference type="PRINTS" id="PR01249">
    <property type="entry name" value="RIBOSOMALL31"/>
</dbReference>
<evidence type="ECO:0000256" key="5">
    <source>
        <dbReference type="ARBA" id="ARBA00023274"/>
    </source>
</evidence>
<dbReference type="AlphaFoldDB" id="A0A1G2HGQ0"/>
<feature type="binding site" evidence="7">
    <location>
        <position position="19"/>
    </location>
    <ligand>
        <name>Zn(2+)</name>
        <dbReference type="ChEBI" id="CHEBI:29105"/>
    </ligand>
</feature>
<accession>A0A1G2HGQ0</accession>
<proteinExistence type="inferred from homology"/>
<feature type="binding site" evidence="7">
    <location>
        <position position="37"/>
    </location>
    <ligand>
        <name>Zn(2+)</name>
        <dbReference type="ChEBI" id="CHEBI:29105"/>
    </ligand>
</feature>
<dbReference type="InterPro" id="IPR034704">
    <property type="entry name" value="Ribosomal_bL28/bL31-like_sf"/>
</dbReference>
<gene>
    <name evidence="7" type="primary">rpmE</name>
    <name evidence="9" type="ORF">A3F94_01880</name>
</gene>
<dbReference type="GO" id="GO:0019843">
    <property type="term" value="F:rRNA binding"/>
    <property type="evidence" value="ECO:0007669"/>
    <property type="project" value="UniProtKB-KW"/>
</dbReference>
<organism evidence="9 10">
    <name type="scientific">Candidatus Spechtbacteria bacterium RIFCSPLOWO2_12_FULL_38_22</name>
    <dbReference type="NCBI Taxonomy" id="1802165"/>
    <lineage>
        <taxon>Bacteria</taxon>
        <taxon>Candidatus Spechtiibacteriota</taxon>
    </lineage>
</organism>
<comment type="subunit">
    <text evidence="7">Part of the 50S ribosomal subunit.</text>
</comment>
<dbReference type="GO" id="GO:0006412">
    <property type="term" value="P:translation"/>
    <property type="evidence" value="ECO:0007669"/>
    <property type="project" value="UniProtKB-UniRule"/>
</dbReference>
<dbReference type="SUPFAM" id="SSF143800">
    <property type="entry name" value="L28p-like"/>
    <property type="match status" value="1"/>
</dbReference>
<dbReference type="InterPro" id="IPR042105">
    <property type="entry name" value="Ribosomal_bL31_sf"/>
</dbReference>
<dbReference type="GO" id="GO:0046872">
    <property type="term" value="F:metal ion binding"/>
    <property type="evidence" value="ECO:0007669"/>
    <property type="project" value="UniProtKB-KW"/>
</dbReference>
<comment type="function">
    <text evidence="7">Binds the 23S rRNA.</text>
</comment>
<dbReference type="GO" id="GO:0003735">
    <property type="term" value="F:structural constituent of ribosome"/>
    <property type="evidence" value="ECO:0007669"/>
    <property type="project" value="InterPro"/>
</dbReference>
<comment type="similarity">
    <text evidence="1 7">Belongs to the bacterial ribosomal protein bL31 family. Type A subfamily.</text>
</comment>
<keyword evidence="4 7" id="KW-0689">Ribosomal protein</keyword>
<name>A0A1G2HGQ0_9BACT</name>